<dbReference type="InterPro" id="IPR050855">
    <property type="entry name" value="NDM-1-like"/>
</dbReference>
<accession>A0AA48HP91</accession>
<dbReference type="GO" id="GO:0017001">
    <property type="term" value="P:antibiotic catabolic process"/>
    <property type="evidence" value="ECO:0007669"/>
    <property type="project" value="UniProtKB-ARBA"/>
</dbReference>
<dbReference type="PANTHER" id="PTHR42951:SF4">
    <property type="entry name" value="ACYL-COENZYME A THIOESTERASE MBLAC2"/>
    <property type="match status" value="1"/>
</dbReference>
<dbReference type="SUPFAM" id="SSF56281">
    <property type="entry name" value="Metallo-hydrolase/oxidoreductase"/>
    <property type="match status" value="1"/>
</dbReference>
<comment type="similarity">
    <text evidence="1">Belongs to the metallo-beta-lactamase superfamily. Class-B beta-lactamase family.</text>
</comment>
<gene>
    <name evidence="4" type="ORF">MACH26_16980</name>
</gene>
<dbReference type="SMART" id="SM00849">
    <property type="entry name" value="Lactamase_B"/>
    <property type="match status" value="1"/>
</dbReference>
<keyword evidence="5" id="KW-1185">Reference proteome</keyword>
<evidence type="ECO:0000313" key="5">
    <source>
        <dbReference type="Proteomes" id="UP001333710"/>
    </source>
</evidence>
<evidence type="ECO:0000259" key="3">
    <source>
        <dbReference type="SMART" id="SM00849"/>
    </source>
</evidence>
<dbReference type="EMBL" id="AP027272">
    <property type="protein sequence ID" value="BDX06177.1"/>
    <property type="molecule type" value="Genomic_DNA"/>
</dbReference>
<feature type="domain" description="Metallo-beta-lactamase" evidence="3">
    <location>
        <begin position="47"/>
        <end position="231"/>
    </location>
</feature>
<feature type="signal peptide" evidence="2">
    <location>
        <begin position="1"/>
        <end position="19"/>
    </location>
</feature>
<dbReference type="CDD" id="cd16282">
    <property type="entry name" value="metallo-hydrolase-like_MBL-fold"/>
    <property type="match status" value="1"/>
</dbReference>
<keyword evidence="2" id="KW-0732">Signal</keyword>
<proteinExistence type="inferred from homology"/>
<name>A0AA48HP91_9ALTE</name>
<dbReference type="Pfam" id="PF00753">
    <property type="entry name" value="Lactamase_B"/>
    <property type="match status" value="1"/>
</dbReference>
<evidence type="ECO:0000256" key="2">
    <source>
        <dbReference type="SAM" id="SignalP"/>
    </source>
</evidence>
<dbReference type="PANTHER" id="PTHR42951">
    <property type="entry name" value="METALLO-BETA-LACTAMASE DOMAIN-CONTAINING"/>
    <property type="match status" value="1"/>
</dbReference>
<evidence type="ECO:0000313" key="4">
    <source>
        <dbReference type="EMBL" id="BDX06177.1"/>
    </source>
</evidence>
<reference evidence="4" key="1">
    <citation type="submission" date="2023-01" db="EMBL/GenBank/DDBJ databases">
        <title>Complete genome sequence of Planctobacterium marinum strain Dej080120_11.</title>
        <authorList>
            <person name="Ueki S."/>
            <person name="Maruyama F."/>
        </authorList>
    </citation>
    <scope>NUCLEOTIDE SEQUENCE</scope>
    <source>
        <strain evidence="4">Dej080120_11</strain>
    </source>
</reference>
<dbReference type="InterPro" id="IPR001279">
    <property type="entry name" value="Metallo-B-lactamas"/>
</dbReference>
<dbReference type="AlphaFoldDB" id="A0AA48HP91"/>
<dbReference type="Proteomes" id="UP001333710">
    <property type="component" value="Chromosome"/>
</dbReference>
<feature type="chain" id="PRO_5041204220" description="Metallo-beta-lactamase domain-containing protein" evidence="2">
    <location>
        <begin position="20"/>
        <end position="303"/>
    </location>
</feature>
<organism evidence="4 5">
    <name type="scientific">Planctobacterium marinum</name>
    <dbReference type="NCBI Taxonomy" id="1631968"/>
    <lineage>
        <taxon>Bacteria</taxon>
        <taxon>Pseudomonadati</taxon>
        <taxon>Pseudomonadota</taxon>
        <taxon>Gammaproteobacteria</taxon>
        <taxon>Alteromonadales</taxon>
        <taxon>Alteromonadaceae</taxon>
        <taxon>Planctobacterium</taxon>
    </lineage>
</organism>
<dbReference type="Gene3D" id="3.60.15.10">
    <property type="entry name" value="Ribonuclease Z/Hydroxyacylglutathione hydrolase-like"/>
    <property type="match status" value="1"/>
</dbReference>
<sequence>MKQLIPLMVICCWCSAALAHNHDADKGFDIKITDLGSHIYELRTDRSGNVAVLVGEDGVFMVDTQMEHLVELIDDTQKTLSGNRDVNLILNTHFHRDHVRGNAYFKQRGAVIMAHPNVRGYLKNPTALKMLGREAPMFTPDYYPTIDVSDDTTINMNGQSIGLYHAPNAHTNSDLFVVFKEANVIHAGDLLFNRRFPFIDIDNGGSVAGYIAGIEKIISVSDHNTKIIAGHGPIANLQDLKATIAMLSETHKIIQGLVEQGLALTTIKALKPLESYTKTWSWQFINTDLMVTTHYYDITGKLE</sequence>
<dbReference type="RefSeq" id="WP_338292209.1">
    <property type="nucleotide sequence ID" value="NZ_AP027272.1"/>
</dbReference>
<evidence type="ECO:0000256" key="1">
    <source>
        <dbReference type="ARBA" id="ARBA00005250"/>
    </source>
</evidence>
<protein>
    <recommendedName>
        <fullName evidence="3">Metallo-beta-lactamase domain-containing protein</fullName>
    </recommendedName>
</protein>
<dbReference type="InterPro" id="IPR036866">
    <property type="entry name" value="RibonucZ/Hydroxyglut_hydro"/>
</dbReference>
<dbReference type="KEGG" id="pmaw:MACH26_16980"/>